<evidence type="ECO:0000256" key="8">
    <source>
        <dbReference type="ARBA" id="ARBA00023170"/>
    </source>
</evidence>
<feature type="transmembrane region" description="Helical" evidence="10">
    <location>
        <begin position="574"/>
        <end position="595"/>
    </location>
</feature>
<keyword evidence="9" id="KW-0807">Transducer</keyword>
<keyword evidence="2" id="KW-1003">Cell membrane</keyword>
<organism evidence="11 12">
    <name type="scientific">Dufourea novaeangliae</name>
    <name type="common">Sweat bee</name>
    <dbReference type="NCBI Taxonomy" id="178035"/>
    <lineage>
        <taxon>Eukaryota</taxon>
        <taxon>Metazoa</taxon>
        <taxon>Ecdysozoa</taxon>
        <taxon>Arthropoda</taxon>
        <taxon>Hexapoda</taxon>
        <taxon>Insecta</taxon>
        <taxon>Pterygota</taxon>
        <taxon>Neoptera</taxon>
        <taxon>Endopterygota</taxon>
        <taxon>Hymenoptera</taxon>
        <taxon>Apocrita</taxon>
        <taxon>Aculeata</taxon>
        <taxon>Apoidea</taxon>
        <taxon>Anthophila</taxon>
        <taxon>Halictidae</taxon>
        <taxon>Rophitinae</taxon>
        <taxon>Dufourea</taxon>
    </lineage>
</organism>
<feature type="transmembrane region" description="Helical" evidence="10">
    <location>
        <begin position="47"/>
        <end position="68"/>
    </location>
</feature>
<feature type="transmembrane region" description="Helical" evidence="10">
    <location>
        <begin position="752"/>
        <end position="768"/>
    </location>
</feature>
<keyword evidence="12" id="KW-1185">Reference proteome</keyword>
<sequence length="783" mass="90478">MFVFFKIVVLYVHRIEFFALVRYTQKNFWHSNYDPREKVILADCKRVCAIFIVVISFCTQGTCAGYVMTPLLLANVGKNHLDRVLPFNMWVKFPVGISPYYEISFLIQVVLVVLCMYHVAVGHICFDNFLGIVNLHVTCQFRILQYRLLSLGNVIETQTDEESLSRYTNVYLAKLKGCIQQHQALTEYCRRLENIFTLIILAQVLMFTQADVPQFRNISFVMNMIGTLCMLFMFTYSCDGLLGQSTNVGRVIFLALWSSMSMNKAGKILRQNILITIMRSNQSCRLTASGYFPISLETYTGVNMRTEQSKDYSIIMISFLTKLVGFWPATNPVEKRWRQFAFIYTICLLFFGAYLEMVDMYYAYGDFNDFIYLTCNLVTIILVLYKILVLYVNKKQFAELLLYSEKNFWHAKYDSYEKLALAKCRRTCTRLICIFSFFAQGTAVSYTIGPIITNIGRNESDRVLPFNLWVGVPISMTPYYEIAYVIQILTAYPTGVCYFCFDNFLCIMNMHVATQFRILQYRLANMKTSNVEEYPRGEFRSCISCSAEMYYDKFKGYVQQHQNLIAYCDKLEEVFNLIALGQVLLFSMLICLDGYQILMANVGTERRLIFVFHLLTSMAQLLMFTYSCDGLIRESLNVATAAYVSPWIYLPMNKYGKTMRNDLILVIMRSRSPCCLTGRGFFVVSLETYTREQICVRENMCAEEVPRVVIGQTAISWIKNKDISIAISALLMNCVGIWCADNPSEQRFRNATLMYTVCALIFAVWVQAQDFYHSWGDFGVSVS</sequence>
<dbReference type="PANTHER" id="PTHR21137">
    <property type="entry name" value="ODORANT RECEPTOR"/>
    <property type="match status" value="1"/>
</dbReference>
<keyword evidence="6 10" id="KW-1133">Transmembrane helix</keyword>
<dbReference type="Proteomes" id="UP000076502">
    <property type="component" value="Unassembled WGS sequence"/>
</dbReference>
<feature type="transmembrane region" description="Helical" evidence="10">
    <location>
        <begin position="370"/>
        <end position="392"/>
    </location>
</feature>
<feature type="transmembrane region" description="Helical" evidence="10">
    <location>
        <begin position="195"/>
        <end position="212"/>
    </location>
</feature>
<evidence type="ECO:0000256" key="9">
    <source>
        <dbReference type="ARBA" id="ARBA00023224"/>
    </source>
</evidence>
<keyword evidence="3" id="KW-0716">Sensory transduction</keyword>
<comment type="subcellular location">
    <subcellularLocation>
        <location evidence="1">Cell membrane</location>
        <topology evidence="1">Multi-pass membrane protein</topology>
    </subcellularLocation>
</comment>
<dbReference type="EMBL" id="KQ434897">
    <property type="protein sequence ID" value="KZC10803.1"/>
    <property type="molecule type" value="Genomic_DNA"/>
</dbReference>
<dbReference type="GO" id="GO:0007165">
    <property type="term" value="P:signal transduction"/>
    <property type="evidence" value="ECO:0007669"/>
    <property type="project" value="UniProtKB-KW"/>
</dbReference>
<dbReference type="InterPro" id="IPR004117">
    <property type="entry name" value="7tm6_olfct_rcpt"/>
</dbReference>
<dbReference type="OrthoDB" id="8185860at2759"/>
<protein>
    <submittedName>
        <fullName evidence="11">Putative odorant receptor 13a</fullName>
    </submittedName>
</protein>
<evidence type="ECO:0000256" key="2">
    <source>
        <dbReference type="ARBA" id="ARBA00022475"/>
    </source>
</evidence>
<evidence type="ECO:0000256" key="5">
    <source>
        <dbReference type="ARBA" id="ARBA00022725"/>
    </source>
</evidence>
<feature type="transmembrane region" description="Helical" evidence="10">
    <location>
        <begin position="341"/>
        <end position="364"/>
    </location>
</feature>
<feature type="transmembrane region" description="Helical" evidence="10">
    <location>
        <begin position="103"/>
        <end position="126"/>
    </location>
</feature>
<feature type="transmembrane region" description="Helical" evidence="10">
    <location>
        <begin position="218"/>
        <end position="236"/>
    </location>
</feature>
<dbReference type="GO" id="GO:0005886">
    <property type="term" value="C:plasma membrane"/>
    <property type="evidence" value="ECO:0007669"/>
    <property type="project" value="UniProtKB-SubCell"/>
</dbReference>
<accession>A0A154PG13</accession>
<dbReference type="GO" id="GO:0005549">
    <property type="term" value="F:odorant binding"/>
    <property type="evidence" value="ECO:0007669"/>
    <property type="project" value="InterPro"/>
</dbReference>
<gene>
    <name evidence="11" type="ORF">WN55_02184</name>
</gene>
<keyword evidence="4 10" id="KW-0812">Transmembrane</keyword>
<dbReference type="STRING" id="178035.A0A154PG13"/>
<evidence type="ECO:0000256" key="6">
    <source>
        <dbReference type="ARBA" id="ARBA00022989"/>
    </source>
</evidence>
<reference evidence="11 12" key="1">
    <citation type="submission" date="2015-07" db="EMBL/GenBank/DDBJ databases">
        <title>The genome of Dufourea novaeangliae.</title>
        <authorList>
            <person name="Pan H."/>
            <person name="Kapheim K."/>
        </authorList>
    </citation>
    <scope>NUCLEOTIDE SEQUENCE [LARGE SCALE GENOMIC DNA]</scope>
    <source>
        <strain evidence="11">0120121106</strain>
        <tissue evidence="11">Whole body</tissue>
    </source>
</reference>
<evidence type="ECO:0000313" key="11">
    <source>
        <dbReference type="EMBL" id="KZC10803.1"/>
    </source>
</evidence>
<name>A0A154PG13_DUFNO</name>
<evidence type="ECO:0000256" key="4">
    <source>
        <dbReference type="ARBA" id="ARBA00022692"/>
    </source>
</evidence>
<dbReference type="GO" id="GO:0004984">
    <property type="term" value="F:olfactory receptor activity"/>
    <property type="evidence" value="ECO:0007669"/>
    <property type="project" value="InterPro"/>
</dbReference>
<evidence type="ECO:0000256" key="3">
    <source>
        <dbReference type="ARBA" id="ARBA00022606"/>
    </source>
</evidence>
<dbReference type="Pfam" id="PF02949">
    <property type="entry name" value="7tm_6"/>
    <property type="match status" value="2"/>
</dbReference>
<evidence type="ECO:0000313" key="12">
    <source>
        <dbReference type="Proteomes" id="UP000076502"/>
    </source>
</evidence>
<keyword evidence="8 11" id="KW-0675">Receptor</keyword>
<keyword evidence="7 10" id="KW-0472">Membrane</keyword>
<evidence type="ECO:0000256" key="1">
    <source>
        <dbReference type="ARBA" id="ARBA00004651"/>
    </source>
</evidence>
<dbReference type="AlphaFoldDB" id="A0A154PG13"/>
<dbReference type="PANTHER" id="PTHR21137:SF3">
    <property type="entry name" value="ODORANT RECEPTOR 30A-RELATED"/>
    <property type="match status" value="1"/>
</dbReference>
<proteinExistence type="predicted"/>
<feature type="transmembrane region" description="Helical" evidence="10">
    <location>
        <begin position="431"/>
        <end position="452"/>
    </location>
</feature>
<keyword evidence="5" id="KW-0552">Olfaction</keyword>
<feature type="transmembrane region" description="Helical" evidence="10">
    <location>
        <begin position="607"/>
        <end position="626"/>
    </location>
</feature>
<evidence type="ECO:0000256" key="7">
    <source>
        <dbReference type="ARBA" id="ARBA00023136"/>
    </source>
</evidence>
<evidence type="ECO:0000256" key="10">
    <source>
        <dbReference type="SAM" id="Phobius"/>
    </source>
</evidence>